<sequence>MSVQDEHEYEDLLGLWSDLESGLGVLLSNPLSVREFEQRVLQYDRWLRDLLRRDADLGLYLLFQLATNSWVGYSASHSLVCATLCHLLASELQLDEGEHDSLVHAALTMNIAMTELQDQLALQTDKPSAEQQEAVSTHAPRGAHLLAERLGVRDPLWVEIVRRHHDVDKTPLPLQALPPLRRLVRILHAVDRYAAMISPRKSRAGRSTTESVRAIMDGAHAAADEVGHALVRAVGLCPPGTYVQLENNALALVVRRSERANLPHVAVLTGPDGQTLPQPRLHHTLQGRPAIKSALATALVRLRPNHHHILRLGAQTPSR</sequence>
<dbReference type="AlphaFoldDB" id="A0A016XF23"/>
<dbReference type="Gene3D" id="1.10.3210.10">
    <property type="entry name" value="Hypothetical protein af1432"/>
    <property type="match status" value="1"/>
</dbReference>
<evidence type="ECO:0000313" key="1">
    <source>
        <dbReference type="EMBL" id="EYC50684.1"/>
    </source>
</evidence>
<dbReference type="SUPFAM" id="SSF109604">
    <property type="entry name" value="HD-domain/PDEase-like"/>
    <property type="match status" value="1"/>
</dbReference>
<dbReference type="RefSeq" id="WP_035605929.1">
    <property type="nucleotide sequence ID" value="NZ_JEMG01000001.1"/>
</dbReference>
<dbReference type="Proteomes" id="UP000023268">
    <property type="component" value="Unassembled WGS sequence"/>
</dbReference>
<dbReference type="EMBL" id="JEMG01000001">
    <property type="protein sequence ID" value="EYC50684.1"/>
    <property type="molecule type" value="Genomic_DNA"/>
</dbReference>
<protein>
    <submittedName>
        <fullName evidence="1">Phosphodiesterase</fullName>
    </submittedName>
</protein>
<name>A0A016XF23_9BURK</name>
<dbReference type="eggNOG" id="COG2206">
    <property type="taxonomic scope" value="Bacteria"/>
</dbReference>
<organism evidence="1 2">
    <name type="scientific">Hylemonella gracilis str. Niagara R</name>
    <dbReference type="NCBI Taxonomy" id="1458275"/>
    <lineage>
        <taxon>Bacteria</taxon>
        <taxon>Pseudomonadati</taxon>
        <taxon>Pseudomonadota</taxon>
        <taxon>Betaproteobacteria</taxon>
        <taxon>Burkholderiales</taxon>
        <taxon>Comamonadaceae</taxon>
        <taxon>Hylemonella</taxon>
    </lineage>
</organism>
<evidence type="ECO:0000313" key="2">
    <source>
        <dbReference type="Proteomes" id="UP000023268"/>
    </source>
</evidence>
<accession>A0A016XF23</accession>
<dbReference type="STRING" id="1458275.AZ34_06135"/>
<gene>
    <name evidence="1" type="ORF">AZ34_06135</name>
</gene>
<reference evidence="1 2" key="1">
    <citation type="submission" date="2014-02" db="EMBL/GenBank/DDBJ databases">
        <title>Draft Genome of Hylemonella gracilis isolated from the Niagara River.</title>
        <authorList>
            <person name="Pawlowski D.R."/>
            <person name="Koudelka G.B."/>
        </authorList>
    </citation>
    <scope>NUCLEOTIDE SEQUENCE [LARGE SCALE GENOMIC DNA]</scope>
    <source>
        <strain evidence="1 2">Niagara R</strain>
    </source>
</reference>
<dbReference type="OrthoDB" id="9774747at2"/>
<comment type="caution">
    <text evidence="1">The sequence shown here is derived from an EMBL/GenBank/DDBJ whole genome shotgun (WGS) entry which is preliminary data.</text>
</comment>
<proteinExistence type="predicted"/>